<keyword evidence="2" id="KW-1185">Reference proteome</keyword>
<dbReference type="EMBL" id="CAXLJM020000036">
    <property type="protein sequence ID" value="CAL8105725.1"/>
    <property type="molecule type" value="Genomic_DNA"/>
</dbReference>
<sequence length="108" mass="11516">MESIIDGTSVGALNVTVALPVIEDVVDVPAVVILLSADVVVNKVVVPEVMAARSPLVLEPRVGEAVVRIPSLVELGVPWVVTSFVKVPTVVEDSEFVSSSKLWEIHVY</sequence>
<protein>
    <submittedName>
        <fullName evidence="1">Uncharacterized protein</fullName>
    </submittedName>
</protein>
<gene>
    <name evidence="1" type="ORF">ODALV1_LOCUS12165</name>
</gene>
<accession>A0ABP1QJY5</accession>
<organism evidence="1 2">
    <name type="scientific">Orchesella dallaii</name>
    <dbReference type="NCBI Taxonomy" id="48710"/>
    <lineage>
        <taxon>Eukaryota</taxon>
        <taxon>Metazoa</taxon>
        <taxon>Ecdysozoa</taxon>
        <taxon>Arthropoda</taxon>
        <taxon>Hexapoda</taxon>
        <taxon>Collembola</taxon>
        <taxon>Entomobryomorpha</taxon>
        <taxon>Entomobryoidea</taxon>
        <taxon>Orchesellidae</taxon>
        <taxon>Orchesellinae</taxon>
        <taxon>Orchesella</taxon>
    </lineage>
</organism>
<evidence type="ECO:0000313" key="2">
    <source>
        <dbReference type="Proteomes" id="UP001642540"/>
    </source>
</evidence>
<reference evidence="1 2" key="1">
    <citation type="submission" date="2024-08" db="EMBL/GenBank/DDBJ databases">
        <authorList>
            <person name="Cucini C."/>
            <person name="Frati F."/>
        </authorList>
    </citation>
    <scope>NUCLEOTIDE SEQUENCE [LARGE SCALE GENOMIC DNA]</scope>
</reference>
<name>A0ABP1QJY5_9HEXA</name>
<evidence type="ECO:0000313" key="1">
    <source>
        <dbReference type="EMBL" id="CAL8105725.1"/>
    </source>
</evidence>
<dbReference type="Proteomes" id="UP001642540">
    <property type="component" value="Unassembled WGS sequence"/>
</dbReference>
<comment type="caution">
    <text evidence="1">The sequence shown here is derived from an EMBL/GenBank/DDBJ whole genome shotgun (WGS) entry which is preliminary data.</text>
</comment>
<proteinExistence type="predicted"/>